<accession>F3NSH2</accession>
<comment type="caution">
    <text evidence="2">The sequence shown here is derived from an EMBL/GenBank/DDBJ whole genome shotgun (WGS) entry which is preliminary data.</text>
</comment>
<feature type="region of interest" description="Disordered" evidence="1">
    <location>
        <begin position="1"/>
        <end position="58"/>
    </location>
</feature>
<dbReference type="EMBL" id="AEYX01000045">
    <property type="protein sequence ID" value="EGG43745.1"/>
    <property type="molecule type" value="Genomic_DNA"/>
</dbReference>
<evidence type="ECO:0000313" key="3">
    <source>
        <dbReference type="Proteomes" id="UP000003022"/>
    </source>
</evidence>
<dbReference type="AlphaFoldDB" id="F3NSH2"/>
<sequence length="58" mass="6090">MRQPWETAITGRHAAHHTTRTPSPHLHAPGGGSGGGFPAPRAGQIGSTPGRRSRMLAR</sequence>
<dbReference type="STRING" id="996637.SGM_6086"/>
<name>F3NSH2_9ACTN</name>
<evidence type="ECO:0000256" key="1">
    <source>
        <dbReference type="SAM" id="MobiDB-lite"/>
    </source>
</evidence>
<organism evidence="2 3">
    <name type="scientific">Streptomyces griseoaurantiacus M045</name>
    <dbReference type="NCBI Taxonomy" id="996637"/>
    <lineage>
        <taxon>Bacteria</taxon>
        <taxon>Bacillati</taxon>
        <taxon>Actinomycetota</taxon>
        <taxon>Actinomycetes</taxon>
        <taxon>Kitasatosporales</taxon>
        <taxon>Streptomycetaceae</taxon>
        <taxon>Streptomyces</taxon>
        <taxon>Streptomyces aurantiacus group</taxon>
    </lineage>
</organism>
<dbReference type="Proteomes" id="UP000003022">
    <property type="component" value="Unassembled WGS sequence"/>
</dbReference>
<proteinExistence type="predicted"/>
<keyword evidence="3" id="KW-1185">Reference proteome</keyword>
<evidence type="ECO:0000313" key="2">
    <source>
        <dbReference type="EMBL" id="EGG43745.1"/>
    </source>
</evidence>
<protein>
    <submittedName>
        <fullName evidence="2">Uncharacterized protein</fullName>
    </submittedName>
</protein>
<gene>
    <name evidence="2" type="ORF">SGM_6086</name>
</gene>
<reference evidence="2 3" key="1">
    <citation type="journal article" date="2011" name="J. Bacteriol.">
        <title>Draft genome sequence of the marine bacterium Streptomyces griseoaurantiacus M045, which produces novel manumycin-type antibiotics with a pABA core component.</title>
        <authorList>
            <person name="Li F."/>
            <person name="Jiang P."/>
            <person name="Zheng H."/>
            <person name="Wang S."/>
            <person name="Zhao G."/>
            <person name="Qin S."/>
            <person name="Liu Z."/>
        </authorList>
    </citation>
    <scope>NUCLEOTIDE SEQUENCE [LARGE SCALE GENOMIC DNA]</scope>
    <source>
        <strain evidence="2 3">M045</strain>
    </source>
</reference>